<evidence type="ECO:0000256" key="3">
    <source>
        <dbReference type="ARBA" id="ARBA00022553"/>
    </source>
</evidence>
<sequence length="2189" mass="246455">MHSNTTLVDVLENATLAKTGVTFIRSSSNELTYSYQELKNKALYTLQNLQDFGVQSGDEVVIQINDNADFLQVFWACILGKMIPVPVAIGRQAGHKHKLYNIWKKLNNPFLVCDEDLLDKMFSYENDETAETRYEEITKATLVTEAAVAEKSFGTTHANIVAEDIAYIQFSSGSTGNPKGVVLTHANLVANIMDIAERSEITESDRSLSWLPLTHDMGLICFHLSCTLRKIEQFLLPTTLFIRRPLLWMEKASEHRASLLYSPNFGFQYILSAIATAKSPIEWNLSNVRIIYNGAEPISWKLCNQFLEEMSQFQLPPTVLYPGYGLAEACVAVTLPIVGHPFKCYFVNRDYLKIGDKIVEVENSEASNSTSFVEVGRPIAQSYLRIANDFDEVLDDKHIGHIQIKGANVTEGYYNDPEISADCKTEDRWHRTGDLGFLYDGALVITGRAKNLIIINGQNIYPQDIEEVVSEKLQLKPGVIVACSARKDVNHSEELLIFVQQRRVTEQFIPTIWDIKREVLNELNIAVAHVIAVRSIPKTTSGKVQHYQLVQQYLNGDYQEQIQTVAQLEQELIRKENKQGTTLEDNLWSIAKNILKNDDLKVSQNFFTDGFNSLKATALLSRIHQLGYQISIETLFKNASVAALSEYLKNEKLEYVAQIKATQAKEKYPLTEGQKRFWMLHQFNQSTAAHITNISKIEGEFNPIAFTSAFKTIVNRHDSLRTVFNTVNEEVYQQVIPSSAFEFEVGMLDFSSQKTPEALAKARAYDVANSSFDLSEGPLLRVELIKIASSRYYFIFVIHHIISDGWSIDIISKELQSLYKTYSLGKQSPLSPLRLQYKDYISWYKTHEESESYEASRNYWLQRFSGELPSLELPFANNGGDILSFSGGYLYHTFDSNISKNLKALCAANKVTTFTGIMSVLSGLFHKLTGKTDLIIGTDTAGRIHQDLENQVGYYLNLLPIRINFSREDNFTTLLETVHGELLSGYNHQSYAFDRLISELGLERNMGKLPLLDVLVLFQNFENALGFHDLIEDVSIESETIETPTSLNDLLLEFSEKGDELSLMIRYNTAIYNKSQLETFIKALDNILEAVVETPTKSIENYSLLSALEIETIQSYSQGKTQNYTANSVVSLFKTQAVATPTATALLYEGKELSYEALEMLSNQLANQLTKEYNIKRGSIVGLMTNRGFDMIISMLGVLKTGGTYVPIDSEYPEARKNYLITDSGLEVLIQSEAIETATSVSTITLSEDNLSGYATDFKAVIPKANDVAYIMYTSGTTGNPKGVSISYDSLLDYIETFTTYFQLTQKDIVIQQSSFSFDTSVEEIYPILSIGGTLILTPSGGKDVEKLLTLIQTHKATLLSSTPLVIQSINELLETTSLPSLRILISGGDALQVDYVSNFSSKVGVYNTYGPTEGTVCTSFYKLNKNSVSNCIGSPIANRSIYICTDDLALQPTHVIGELYLGGKGIAVGYHNQPELTKECFIDNPFGEGKLYKTGDLGYWDDEGNIHFIGRKDHQLKIRGYRVETMEVSNAMLQVKGVNDSYVIGYRSHGIQHLVGYFTGDCLEVALRTALRNELPDYMIPTYLVNLETFPMTANGKIAFDKLPDPIQASEKVYQKARNKRDQKLIQIWKTVLKVDVIGITDNFFELGGHSLKGVQIASRIQEEFSVAIGLKEIFMYPVLQEQSDVLATMEVSQYEAIPVSTVQENYPLSYSQRRLWFLDQLGIAKQSFNLCWLCDIELGEKAFNPIAFTNAFKTIVNRHDSLRTVFNTVNEEVYQQVIPSSAFEFEVGMLDFSSQKTPEALAKARAYDVANSSFDLSEGPLLRVELIKIASSRYYFIFVIHHIISDGWSIDIISKELQSLYKTYSLGKQSPLSPLRLQYKDYISWYKTYEESESYETSRNYWLQRFSGELPSLELPFANNGGDVLSFSGGYLYHTFDSKISKNLKALCAANKVTTFTGIMSVLSGLFHKLTGKTDLIIGTDTAGRIHQDLENQVGYYLNLLPIRINFSKEDNFTALLETVHRELLSGYNHQSYAFDRLISELGLERNMGKLPLLDVLVLFQNFENALGFHDLIEDVSIESETIETPTSLNDLLLEFSEKGDELSLMIRYNTAIYNKSQLETFIKALDNILEVVVNSDKIDRNYSLLSASEKKRSIIQPRQTQNYTAIQCITIQNTSSSNTNGKSIAL</sequence>
<dbReference type="STRING" id="391587.KAOT1_11407"/>
<dbReference type="FunFam" id="1.10.1200.10:FF:000005">
    <property type="entry name" value="Nonribosomal peptide synthetase 1"/>
    <property type="match status" value="1"/>
</dbReference>
<dbReference type="FunFam" id="3.40.50.980:FF:000001">
    <property type="entry name" value="Non-ribosomal peptide synthetase"/>
    <property type="match status" value="1"/>
</dbReference>
<keyword evidence="3" id="KW-0597">Phosphoprotein</keyword>
<dbReference type="Gene3D" id="3.30.300.30">
    <property type="match status" value="2"/>
</dbReference>
<dbReference type="InterPro" id="IPR006162">
    <property type="entry name" value="Ppantetheine_attach_site"/>
</dbReference>
<dbReference type="GO" id="GO:0003824">
    <property type="term" value="F:catalytic activity"/>
    <property type="evidence" value="ECO:0007669"/>
    <property type="project" value="InterPro"/>
</dbReference>
<dbReference type="GO" id="GO:0044550">
    <property type="term" value="P:secondary metabolite biosynthetic process"/>
    <property type="evidence" value="ECO:0007669"/>
    <property type="project" value="TreeGrafter"/>
</dbReference>
<protein>
    <submittedName>
        <fullName evidence="5">Plipastatin synthetase</fullName>
    </submittedName>
</protein>
<dbReference type="eggNOG" id="COG0318">
    <property type="taxonomic scope" value="Bacteria"/>
</dbReference>
<keyword evidence="6" id="KW-1185">Reference proteome</keyword>
<dbReference type="Pfam" id="PF00501">
    <property type="entry name" value="AMP-binding"/>
    <property type="match status" value="2"/>
</dbReference>
<dbReference type="PROSITE" id="PS50075">
    <property type="entry name" value="CARRIER"/>
    <property type="match status" value="2"/>
</dbReference>
<gene>
    <name evidence="5" type="ORF">KAOT1_11407</name>
</gene>
<dbReference type="Gene3D" id="1.10.1200.10">
    <property type="entry name" value="ACP-like"/>
    <property type="match status" value="2"/>
</dbReference>
<name>A9EDA3_9FLAO</name>
<dbReference type="Pfam" id="PF00668">
    <property type="entry name" value="Condensation"/>
    <property type="match status" value="2"/>
</dbReference>
<feature type="domain" description="Carrier" evidence="4">
    <location>
        <begin position="1617"/>
        <end position="1692"/>
    </location>
</feature>
<evidence type="ECO:0000259" key="4">
    <source>
        <dbReference type="PROSITE" id="PS50075"/>
    </source>
</evidence>
<dbReference type="EMBL" id="ABIB01000022">
    <property type="protein sequence ID" value="EDP94249.1"/>
    <property type="molecule type" value="Genomic_DNA"/>
</dbReference>
<feature type="domain" description="Carrier" evidence="4">
    <location>
        <begin position="578"/>
        <end position="652"/>
    </location>
</feature>
<dbReference type="InterPro" id="IPR010071">
    <property type="entry name" value="AA_adenyl_dom"/>
</dbReference>
<dbReference type="InterPro" id="IPR020845">
    <property type="entry name" value="AMP-binding_CS"/>
</dbReference>
<evidence type="ECO:0000313" key="6">
    <source>
        <dbReference type="Proteomes" id="UP000002945"/>
    </source>
</evidence>
<dbReference type="CDD" id="cd19531">
    <property type="entry name" value="LCL_NRPS-like"/>
    <property type="match status" value="2"/>
</dbReference>
<dbReference type="NCBIfam" id="TIGR01733">
    <property type="entry name" value="AA-adenyl-dom"/>
    <property type="match status" value="1"/>
</dbReference>
<accession>A9EDA3</accession>
<dbReference type="Gene3D" id="3.40.50.12780">
    <property type="entry name" value="N-terminal domain of ligase-like"/>
    <property type="match status" value="2"/>
</dbReference>
<dbReference type="SUPFAM" id="SSF47336">
    <property type="entry name" value="ACP-like"/>
    <property type="match status" value="2"/>
</dbReference>
<dbReference type="GO" id="GO:0005737">
    <property type="term" value="C:cytoplasm"/>
    <property type="evidence" value="ECO:0007669"/>
    <property type="project" value="TreeGrafter"/>
</dbReference>
<evidence type="ECO:0000256" key="2">
    <source>
        <dbReference type="ARBA" id="ARBA00022450"/>
    </source>
</evidence>
<dbReference type="InterPro" id="IPR045851">
    <property type="entry name" value="AMP-bd_C_sf"/>
</dbReference>
<dbReference type="RefSeq" id="WP_007094831.1">
    <property type="nucleotide sequence ID" value="NZ_DS544873.1"/>
</dbReference>
<dbReference type="SUPFAM" id="SSF52777">
    <property type="entry name" value="CoA-dependent acyltransferases"/>
    <property type="match status" value="4"/>
</dbReference>
<organism evidence="5 6">
    <name type="scientific">Kordia algicida OT-1</name>
    <dbReference type="NCBI Taxonomy" id="391587"/>
    <lineage>
        <taxon>Bacteria</taxon>
        <taxon>Pseudomonadati</taxon>
        <taxon>Bacteroidota</taxon>
        <taxon>Flavobacteriia</taxon>
        <taxon>Flavobacteriales</taxon>
        <taxon>Flavobacteriaceae</taxon>
        <taxon>Kordia</taxon>
    </lineage>
</organism>
<comment type="cofactor">
    <cofactor evidence="1">
        <name>pantetheine 4'-phosphate</name>
        <dbReference type="ChEBI" id="CHEBI:47942"/>
    </cofactor>
</comment>
<dbReference type="PROSITE" id="PS00012">
    <property type="entry name" value="PHOSPHOPANTETHEINE"/>
    <property type="match status" value="1"/>
</dbReference>
<reference evidence="5 6" key="1">
    <citation type="journal article" date="2011" name="J. Bacteriol.">
        <title>Genome sequence of the algicidal bacterium Kordia algicida OT-1.</title>
        <authorList>
            <person name="Lee H.S."/>
            <person name="Kang S.G."/>
            <person name="Kwon K.K."/>
            <person name="Lee J.H."/>
            <person name="Kim S.J."/>
        </authorList>
    </citation>
    <scope>NUCLEOTIDE SEQUENCE [LARGE SCALE GENOMIC DNA]</scope>
    <source>
        <strain evidence="5 6">OT-1</strain>
    </source>
</reference>
<dbReference type="Pfam" id="PF00550">
    <property type="entry name" value="PP-binding"/>
    <property type="match status" value="2"/>
</dbReference>
<dbReference type="InterPro" id="IPR023213">
    <property type="entry name" value="CAT-like_dom_sf"/>
</dbReference>
<dbReference type="OrthoDB" id="5298966at2"/>
<dbReference type="SUPFAM" id="SSF56801">
    <property type="entry name" value="Acetyl-CoA synthetase-like"/>
    <property type="match status" value="2"/>
</dbReference>
<dbReference type="PANTHER" id="PTHR45527:SF1">
    <property type="entry name" value="FATTY ACID SYNTHASE"/>
    <property type="match status" value="1"/>
</dbReference>
<evidence type="ECO:0000313" key="5">
    <source>
        <dbReference type="EMBL" id="EDP94249.1"/>
    </source>
</evidence>
<dbReference type="Gene3D" id="3.30.559.30">
    <property type="entry name" value="Nonribosomal peptide synthetase, condensation domain"/>
    <property type="match status" value="2"/>
</dbReference>
<dbReference type="HOGENOM" id="CLU_000022_0_9_10"/>
<comment type="caution">
    <text evidence="5">The sequence shown here is derived from an EMBL/GenBank/DDBJ whole genome shotgun (WGS) entry which is preliminary data.</text>
</comment>
<dbReference type="PROSITE" id="PS00455">
    <property type="entry name" value="AMP_BINDING"/>
    <property type="match status" value="2"/>
</dbReference>
<proteinExistence type="predicted"/>
<dbReference type="InterPro" id="IPR001242">
    <property type="entry name" value="Condensation_dom"/>
</dbReference>
<dbReference type="InterPro" id="IPR042099">
    <property type="entry name" value="ANL_N_sf"/>
</dbReference>
<keyword evidence="2" id="KW-0596">Phosphopantetheine</keyword>
<dbReference type="InterPro" id="IPR000873">
    <property type="entry name" value="AMP-dep_synth/lig_dom"/>
</dbReference>
<dbReference type="InterPro" id="IPR036736">
    <property type="entry name" value="ACP-like_sf"/>
</dbReference>
<dbReference type="CDD" id="cd05930">
    <property type="entry name" value="A_NRPS"/>
    <property type="match status" value="1"/>
</dbReference>
<dbReference type="PANTHER" id="PTHR45527">
    <property type="entry name" value="NONRIBOSOMAL PEPTIDE SYNTHETASE"/>
    <property type="match status" value="1"/>
</dbReference>
<dbReference type="InterPro" id="IPR009081">
    <property type="entry name" value="PP-bd_ACP"/>
</dbReference>
<dbReference type="GO" id="GO:0043041">
    <property type="term" value="P:amino acid activation for nonribosomal peptide biosynthetic process"/>
    <property type="evidence" value="ECO:0007669"/>
    <property type="project" value="TreeGrafter"/>
</dbReference>
<dbReference type="Gene3D" id="3.30.559.10">
    <property type="entry name" value="Chloramphenicol acetyltransferase-like domain"/>
    <property type="match status" value="2"/>
</dbReference>
<dbReference type="eggNOG" id="COG1020">
    <property type="taxonomic scope" value="Bacteria"/>
</dbReference>
<evidence type="ECO:0000256" key="1">
    <source>
        <dbReference type="ARBA" id="ARBA00001957"/>
    </source>
</evidence>
<dbReference type="Proteomes" id="UP000002945">
    <property type="component" value="Unassembled WGS sequence"/>
</dbReference>
<dbReference type="GO" id="GO:0031177">
    <property type="term" value="F:phosphopantetheine binding"/>
    <property type="evidence" value="ECO:0007669"/>
    <property type="project" value="TreeGrafter"/>
</dbReference>